<proteinExistence type="predicted"/>
<reference evidence="1 2" key="1">
    <citation type="submission" date="2020-08" db="EMBL/GenBank/DDBJ databases">
        <title>Genomic Encyclopedia of Type Strains, Phase IV (KMG-IV): sequencing the most valuable type-strain genomes for metagenomic binning, comparative biology and taxonomic classification.</title>
        <authorList>
            <person name="Goeker M."/>
        </authorList>
    </citation>
    <scope>NUCLEOTIDE SEQUENCE [LARGE SCALE GENOMIC DNA]</scope>
    <source>
        <strain evidence="1 2">DSM 105481</strain>
    </source>
</reference>
<organism evidence="1 2">
    <name type="scientific">Peribacillus huizhouensis</name>
    <dbReference type="NCBI Taxonomy" id="1501239"/>
    <lineage>
        <taxon>Bacteria</taxon>
        <taxon>Bacillati</taxon>
        <taxon>Bacillota</taxon>
        <taxon>Bacilli</taxon>
        <taxon>Bacillales</taxon>
        <taxon>Bacillaceae</taxon>
        <taxon>Peribacillus</taxon>
    </lineage>
</organism>
<keyword evidence="2" id="KW-1185">Reference proteome</keyword>
<protein>
    <recommendedName>
        <fullName evidence="3">DUF2634 domain-containing protein</fullName>
    </recommendedName>
</protein>
<dbReference type="EMBL" id="JACJHX010000008">
    <property type="protein sequence ID" value="MBA9027510.1"/>
    <property type="molecule type" value="Genomic_DNA"/>
</dbReference>
<evidence type="ECO:0008006" key="3">
    <source>
        <dbReference type="Google" id="ProtNLM"/>
    </source>
</evidence>
<dbReference type="Gene3D" id="3.10.450.40">
    <property type="match status" value="1"/>
</dbReference>
<name>A0ABR6CSC2_9BACI</name>
<sequence length="119" mass="13395">MEPSKTWSIDFENGSIGGFIDNETALIQFARKAIMTERTKYAIYSDNYGCELHGLIGDDVTPALLDAEIPRLIYETLAYDDRISDVVDIEYTREGDALFVSCRIIPTQSDADFVLEVTM</sequence>
<dbReference type="Proteomes" id="UP000626697">
    <property type="component" value="Unassembled WGS sequence"/>
</dbReference>
<dbReference type="SUPFAM" id="SSF160719">
    <property type="entry name" value="gpW/gp25-like"/>
    <property type="match status" value="1"/>
</dbReference>
<dbReference type="Pfam" id="PF10934">
    <property type="entry name" value="Sheath_initiator"/>
    <property type="match status" value="1"/>
</dbReference>
<dbReference type="RefSeq" id="WP_312859680.1">
    <property type="nucleotide sequence ID" value="NZ_JACJHX010000008.1"/>
</dbReference>
<accession>A0ABR6CSC2</accession>
<evidence type="ECO:0000313" key="1">
    <source>
        <dbReference type="EMBL" id="MBA9027510.1"/>
    </source>
</evidence>
<comment type="caution">
    <text evidence="1">The sequence shown here is derived from an EMBL/GenBank/DDBJ whole genome shotgun (WGS) entry which is preliminary data.</text>
</comment>
<dbReference type="InterPro" id="IPR020288">
    <property type="entry name" value="Sheath_initiator"/>
</dbReference>
<evidence type="ECO:0000313" key="2">
    <source>
        <dbReference type="Proteomes" id="UP000626697"/>
    </source>
</evidence>
<gene>
    <name evidence="1" type="ORF">HNP81_002800</name>
</gene>